<dbReference type="EMBL" id="OOIN01000043">
    <property type="protein sequence ID" value="SPO32368.1"/>
    <property type="molecule type" value="Genomic_DNA"/>
</dbReference>
<gene>
    <name evidence="2" type="ORF">UTRI_02925</name>
</gene>
<feature type="region of interest" description="Disordered" evidence="1">
    <location>
        <begin position="58"/>
        <end position="86"/>
    </location>
</feature>
<evidence type="ECO:0000313" key="2">
    <source>
        <dbReference type="EMBL" id="SPO32368.1"/>
    </source>
</evidence>
<evidence type="ECO:0000256" key="1">
    <source>
        <dbReference type="SAM" id="MobiDB-lite"/>
    </source>
</evidence>
<sequence>MLCSELSSASVNRLRTRLPLPRTTDRSAAVPMGTCIVGDKHHSKSWFASRAAIEVHALKRPSSGTRQKSPNLPNSAKQNSNCDYNRSSSPLPSCFLLFNIHYVQKVHWRLLSYSKVSNGSEMFD</sequence>
<dbReference type="Proteomes" id="UP000324022">
    <property type="component" value="Unassembled WGS sequence"/>
</dbReference>
<name>A0A5C3EP99_9BASI</name>
<dbReference type="AlphaFoldDB" id="A0A5C3EP99"/>
<keyword evidence="3" id="KW-1185">Reference proteome</keyword>
<organism evidence="2 3">
    <name type="scientific">Ustilago trichophora</name>
    <dbReference type="NCBI Taxonomy" id="86804"/>
    <lineage>
        <taxon>Eukaryota</taxon>
        <taxon>Fungi</taxon>
        <taxon>Dikarya</taxon>
        <taxon>Basidiomycota</taxon>
        <taxon>Ustilaginomycotina</taxon>
        <taxon>Ustilaginomycetes</taxon>
        <taxon>Ustilaginales</taxon>
        <taxon>Ustilaginaceae</taxon>
        <taxon>Ustilago</taxon>
    </lineage>
</organism>
<evidence type="ECO:0000313" key="3">
    <source>
        <dbReference type="Proteomes" id="UP000324022"/>
    </source>
</evidence>
<feature type="compositionally biased region" description="Polar residues" evidence="1">
    <location>
        <begin position="62"/>
        <end position="86"/>
    </location>
</feature>
<reference evidence="2 3" key="1">
    <citation type="submission" date="2018-03" db="EMBL/GenBank/DDBJ databases">
        <authorList>
            <person name="Guldener U."/>
        </authorList>
    </citation>
    <scope>NUCLEOTIDE SEQUENCE [LARGE SCALE GENOMIC DNA]</scope>
    <source>
        <strain evidence="2 3">NBRC100155</strain>
    </source>
</reference>
<proteinExistence type="predicted"/>
<protein>
    <submittedName>
        <fullName evidence="2">Uncharacterized protein</fullName>
    </submittedName>
</protein>
<accession>A0A5C3EP99</accession>